<protein>
    <submittedName>
        <fullName evidence="6">Beta-ketoacyl synthase</fullName>
    </submittedName>
</protein>
<dbReference type="STRING" id="391735.Veis_2536"/>
<accession>A1WKX4</accession>
<dbReference type="HOGENOM" id="CLU_521697_0_0_4"/>
<reference evidence="7" key="1">
    <citation type="submission" date="2006-12" db="EMBL/GenBank/DDBJ databases">
        <title>Complete sequence of chromosome 1 of Verminephrobacter eiseniae EF01-2.</title>
        <authorList>
            <person name="Copeland A."/>
            <person name="Lucas S."/>
            <person name="Lapidus A."/>
            <person name="Barry K."/>
            <person name="Detter J.C."/>
            <person name="Glavina del Rio T."/>
            <person name="Dalin E."/>
            <person name="Tice H."/>
            <person name="Pitluck S."/>
            <person name="Chertkov O."/>
            <person name="Brettin T."/>
            <person name="Bruce D."/>
            <person name="Han C."/>
            <person name="Tapia R."/>
            <person name="Gilna P."/>
            <person name="Schmutz J."/>
            <person name="Larimer F."/>
            <person name="Land M."/>
            <person name="Hauser L."/>
            <person name="Kyrpides N."/>
            <person name="Kim E."/>
            <person name="Stahl D."/>
            <person name="Richardson P."/>
        </authorList>
    </citation>
    <scope>NUCLEOTIDE SEQUENCE [LARGE SCALE GENOMIC DNA]</scope>
    <source>
        <strain evidence="7">EF01-2</strain>
    </source>
</reference>
<comment type="pathway">
    <text evidence="1">Lipid metabolism; fatty acid biosynthesis.</text>
</comment>
<dbReference type="InterPro" id="IPR020841">
    <property type="entry name" value="PKS_Beta-ketoAc_synthase_dom"/>
</dbReference>
<sequence>MGCHERSDRSLVHRYAGSSTKAEIVAPTSYKPRNVVITGVGAVSSAGFGRAEMFDNIHAGGTFSSKVSVGGTGLDEDQKLKFAGWLSRSPQLIETLSKLPSNSSGEIELRVHSIDDEQLKKQLRNSNDRKASKIGKIALLAVDMALSDGGRKIRRDGQDIALIFGMSKGPHSTVARFVSSLHPDPKHIRTLDFPGSLMNAVATYCSISKGIRGYNTTLATGFNSGLGALTYGYELIRQGVQPQAIVGGADESFIGTSTLLADPNNQVNYDLAEDAFKTYGRDHGGLHVGEGACMVLLEDEEVARQRGAKVLGRLLVSRHRSSVGLRWPSKRIAALHRLPIRSVLAARCALRCAPMAARSLRHLIRDATLGYGVSNDVSYFRGEDEDASPKMMERAIRQALVEAAVSPDQVNLLCGSSWGTKSSSMKELEAIRRVFGERASSIPLINHNGYFGFVESAAALLNLAMVLTSAERGQILPLGHTKDFCQAGFDFVTDKRPHKFSKALLMGATEGGGNYAVVLGTE</sequence>
<evidence type="ECO:0000256" key="1">
    <source>
        <dbReference type="ARBA" id="ARBA00005194"/>
    </source>
</evidence>
<comment type="similarity">
    <text evidence="2 4">Belongs to the thiolase-like superfamily. Beta-ketoacyl-ACP synthases family.</text>
</comment>
<organism evidence="6 7">
    <name type="scientific">Verminephrobacter eiseniae (strain EF01-2)</name>
    <dbReference type="NCBI Taxonomy" id="391735"/>
    <lineage>
        <taxon>Bacteria</taxon>
        <taxon>Pseudomonadati</taxon>
        <taxon>Pseudomonadota</taxon>
        <taxon>Betaproteobacteria</taxon>
        <taxon>Burkholderiales</taxon>
        <taxon>Comamonadaceae</taxon>
        <taxon>Verminephrobacter</taxon>
    </lineage>
</organism>
<evidence type="ECO:0000256" key="4">
    <source>
        <dbReference type="RuleBase" id="RU003694"/>
    </source>
</evidence>
<dbReference type="eggNOG" id="COG0304">
    <property type="taxonomic scope" value="Bacteria"/>
</dbReference>
<dbReference type="Pfam" id="PF02801">
    <property type="entry name" value="Ketoacyl-synt_C"/>
    <property type="match status" value="1"/>
</dbReference>
<dbReference type="KEGG" id="vei:Veis_2536"/>
<dbReference type="InterPro" id="IPR014031">
    <property type="entry name" value="Ketoacyl_synth_C"/>
</dbReference>
<dbReference type="PANTHER" id="PTHR11712">
    <property type="entry name" value="POLYKETIDE SYNTHASE-RELATED"/>
    <property type="match status" value="1"/>
</dbReference>
<keyword evidence="3 4" id="KW-0808">Transferase</keyword>
<evidence type="ECO:0000313" key="7">
    <source>
        <dbReference type="Proteomes" id="UP000000374"/>
    </source>
</evidence>
<dbReference type="EMBL" id="CP000542">
    <property type="protein sequence ID" value="ABM58281.1"/>
    <property type="molecule type" value="Genomic_DNA"/>
</dbReference>
<proteinExistence type="inferred from homology"/>
<dbReference type="InterPro" id="IPR000794">
    <property type="entry name" value="Beta-ketoacyl_synthase"/>
</dbReference>
<gene>
    <name evidence="6" type="ordered locus">Veis_2536</name>
</gene>
<dbReference type="GO" id="GO:0004315">
    <property type="term" value="F:3-oxoacyl-[acyl-carrier-protein] synthase activity"/>
    <property type="evidence" value="ECO:0007669"/>
    <property type="project" value="TreeGrafter"/>
</dbReference>
<evidence type="ECO:0000259" key="5">
    <source>
        <dbReference type="PROSITE" id="PS52004"/>
    </source>
</evidence>
<evidence type="ECO:0000313" key="6">
    <source>
        <dbReference type="EMBL" id="ABM58281.1"/>
    </source>
</evidence>
<dbReference type="Pfam" id="PF00109">
    <property type="entry name" value="ketoacyl-synt"/>
    <property type="match status" value="1"/>
</dbReference>
<dbReference type="Proteomes" id="UP000000374">
    <property type="component" value="Chromosome"/>
</dbReference>
<dbReference type="PANTHER" id="PTHR11712:SF336">
    <property type="entry name" value="3-OXOACYL-[ACYL-CARRIER-PROTEIN] SYNTHASE, MITOCHONDRIAL"/>
    <property type="match status" value="1"/>
</dbReference>
<dbReference type="OrthoDB" id="9808669at2"/>
<keyword evidence="7" id="KW-1185">Reference proteome</keyword>
<dbReference type="PROSITE" id="PS52004">
    <property type="entry name" value="KS3_2"/>
    <property type="match status" value="1"/>
</dbReference>
<evidence type="ECO:0000256" key="3">
    <source>
        <dbReference type="ARBA" id="ARBA00022679"/>
    </source>
</evidence>
<dbReference type="Gene3D" id="3.40.47.10">
    <property type="match status" value="2"/>
</dbReference>
<dbReference type="InterPro" id="IPR014030">
    <property type="entry name" value="Ketoacyl_synth_N"/>
</dbReference>
<evidence type="ECO:0000256" key="2">
    <source>
        <dbReference type="ARBA" id="ARBA00008467"/>
    </source>
</evidence>
<dbReference type="GO" id="GO:0006633">
    <property type="term" value="P:fatty acid biosynthetic process"/>
    <property type="evidence" value="ECO:0007669"/>
    <property type="project" value="TreeGrafter"/>
</dbReference>
<name>A1WKX4_VEREI</name>
<dbReference type="SUPFAM" id="SSF53901">
    <property type="entry name" value="Thiolase-like"/>
    <property type="match status" value="2"/>
</dbReference>
<feature type="domain" description="Ketosynthase family 3 (KS3)" evidence="5">
    <location>
        <begin position="32"/>
        <end position="521"/>
    </location>
</feature>
<dbReference type="AlphaFoldDB" id="A1WKX4"/>
<dbReference type="InterPro" id="IPR016039">
    <property type="entry name" value="Thiolase-like"/>
</dbReference>